<keyword evidence="1 3" id="KW-0597">Phosphoprotein</keyword>
<feature type="domain" description="Response regulatory" evidence="4">
    <location>
        <begin position="19"/>
        <end position="86"/>
    </location>
</feature>
<dbReference type="Pfam" id="PF00072">
    <property type="entry name" value="Response_reg"/>
    <property type="match status" value="1"/>
</dbReference>
<dbReference type="PANTHER" id="PTHR45339">
    <property type="entry name" value="HYBRID SIGNAL TRANSDUCTION HISTIDINE KINASE J"/>
    <property type="match status" value="1"/>
</dbReference>
<feature type="modified residue" description="4-aspartylphosphate" evidence="3">
    <location>
        <position position="68"/>
    </location>
</feature>
<dbReference type="PANTHER" id="PTHR45339:SF1">
    <property type="entry name" value="HYBRID SIGNAL TRANSDUCTION HISTIDINE KINASE J"/>
    <property type="match status" value="1"/>
</dbReference>
<organism evidence="5 6">
    <name type="scientific">Vibrio parahaemolyticus</name>
    <dbReference type="NCBI Taxonomy" id="670"/>
    <lineage>
        <taxon>Bacteria</taxon>
        <taxon>Pseudomonadati</taxon>
        <taxon>Pseudomonadota</taxon>
        <taxon>Gammaproteobacteria</taxon>
        <taxon>Vibrionales</taxon>
        <taxon>Vibrionaceae</taxon>
        <taxon>Vibrio</taxon>
    </lineage>
</organism>
<sequence length="86" mass="9359">PPVLSAPITPSEGDRLPLTVLAVDDNPANLKLISALLRERVETVTACSNGQQAVNLATEKKYDLIFMDIQMPQMDGVTACKHIKEL</sequence>
<dbReference type="AlphaFoldDB" id="A0A7Y0SFF8"/>
<reference evidence="5 6" key="1">
    <citation type="submission" date="2020-04" db="EMBL/GenBank/DDBJ databases">
        <title>Whole-genome sequencing of Vibrio spp. from China reveals different genetic environments of blaCTX-M-14 among diverse lineages.</title>
        <authorList>
            <person name="Zheng Z."/>
            <person name="Ye L."/>
            <person name="Chen S."/>
        </authorList>
    </citation>
    <scope>NUCLEOTIDE SEQUENCE [LARGE SCALE GENOMIC DNA]</scope>
    <source>
        <strain evidence="5 6">Vb0551</strain>
    </source>
</reference>
<dbReference type="CDD" id="cd17546">
    <property type="entry name" value="REC_hyHK_CKI1_RcsC-like"/>
    <property type="match status" value="1"/>
</dbReference>
<feature type="non-terminal residue" evidence="5">
    <location>
        <position position="86"/>
    </location>
</feature>
<proteinExistence type="predicted"/>
<dbReference type="SUPFAM" id="SSF52172">
    <property type="entry name" value="CheY-like"/>
    <property type="match status" value="1"/>
</dbReference>
<name>A0A7Y0SFF8_VIBPH</name>
<dbReference type="PROSITE" id="PS50110">
    <property type="entry name" value="RESPONSE_REGULATORY"/>
    <property type="match status" value="1"/>
</dbReference>
<accession>A0A7Y0SFF8</accession>
<keyword evidence="2" id="KW-0902">Two-component regulatory system</keyword>
<dbReference type="InterPro" id="IPR001789">
    <property type="entry name" value="Sig_transdc_resp-reg_receiver"/>
</dbReference>
<evidence type="ECO:0000256" key="1">
    <source>
        <dbReference type="ARBA" id="ARBA00022553"/>
    </source>
</evidence>
<dbReference type="GO" id="GO:0000160">
    <property type="term" value="P:phosphorelay signal transduction system"/>
    <property type="evidence" value="ECO:0007669"/>
    <property type="project" value="UniProtKB-KW"/>
</dbReference>
<evidence type="ECO:0000313" key="6">
    <source>
        <dbReference type="Proteomes" id="UP000518904"/>
    </source>
</evidence>
<dbReference type="Gene3D" id="3.40.50.2300">
    <property type="match status" value="1"/>
</dbReference>
<gene>
    <name evidence="5" type="ORF">HKB16_06560</name>
</gene>
<evidence type="ECO:0000313" key="5">
    <source>
        <dbReference type="EMBL" id="NMU82542.1"/>
    </source>
</evidence>
<dbReference type="EMBL" id="JABCLB010000778">
    <property type="protein sequence ID" value="NMU82542.1"/>
    <property type="molecule type" value="Genomic_DNA"/>
</dbReference>
<evidence type="ECO:0000259" key="4">
    <source>
        <dbReference type="PROSITE" id="PS50110"/>
    </source>
</evidence>
<dbReference type="InterPro" id="IPR011006">
    <property type="entry name" value="CheY-like_superfamily"/>
</dbReference>
<feature type="non-terminal residue" evidence="5">
    <location>
        <position position="1"/>
    </location>
</feature>
<evidence type="ECO:0000256" key="3">
    <source>
        <dbReference type="PROSITE-ProRule" id="PRU00169"/>
    </source>
</evidence>
<comment type="caution">
    <text evidence="5">The sequence shown here is derived from an EMBL/GenBank/DDBJ whole genome shotgun (WGS) entry which is preliminary data.</text>
</comment>
<evidence type="ECO:0000256" key="2">
    <source>
        <dbReference type="ARBA" id="ARBA00023012"/>
    </source>
</evidence>
<protein>
    <submittedName>
        <fullName evidence="5">Response regulator</fullName>
    </submittedName>
</protein>
<dbReference type="Proteomes" id="UP000518904">
    <property type="component" value="Unassembled WGS sequence"/>
</dbReference>